<name>A0AAW1QLL0_9CHLO</name>
<evidence type="ECO:0000313" key="2">
    <source>
        <dbReference type="Proteomes" id="UP001445335"/>
    </source>
</evidence>
<gene>
    <name evidence="1" type="ORF">WJX81_008689</name>
</gene>
<sequence>MIKTWDSNGDSPVPALTKVDFAAPVPRPLPGEQMCEYLERLRTTLDTSTFQVKQAIDEPGVYIGKRKILCPAGSQAALLTLAGTVFYHVVVYVKEADNAKVIALDFGPVGADITANLAEAVPAGPILQDPADLTARGGGELPLLRACAPQLPLNHPRVQEALEFAQGRAYHALANNCISTSDFLVRVLTNGVVRGAPLVFDALCGHAAAQDSPLLLMFMLMTQLSWFDVCDGSRLAAAFLQHRVAQGGAADEQKTGAKP</sequence>
<dbReference type="Proteomes" id="UP001445335">
    <property type="component" value="Unassembled WGS sequence"/>
</dbReference>
<comment type="caution">
    <text evidence="1">The sequence shown here is derived from an EMBL/GenBank/DDBJ whole genome shotgun (WGS) entry which is preliminary data.</text>
</comment>
<organism evidence="1 2">
    <name type="scientific">Elliptochloris bilobata</name>
    <dbReference type="NCBI Taxonomy" id="381761"/>
    <lineage>
        <taxon>Eukaryota</taxon>
        <taxon>Viridiplantae</taxon>
        <taxon>Chlorophyta</taxon>
        <taxon>core chlorophytes</taxon>
        <taxon>Trebouxiophyceae</taxon>
        <taxon>Trebouxiophyceae incertae sedis</taxon>
        <taxon>Elliptochloris clade</taxon>
        <taxon>Elliptochloris</taxon>
    </lineage>
</organism>
<proteinExistence type="predicted"/>
<keyword evidence="2" id="KW-1185">Reference proteome</keyword>
<evidence type="ECO:0008006" key="3">
    <source>
        <dbReference type="Google" id="ProtNLM"/>
    </source>
</evidence>
<protein>
    <recommendedName>
        <fullName evidence="3">PPPDE domain-containing protein</fullName>
    </recommendedName>
</protein>
<dbReference type="AlphaFoldDB" id="A0AAW1QLL0"/>
<reference evidence="1 2" key="1">
    <citation type="journal article" date="2024" name="Nat. Commun.">
        <title>Phylogenomics reveals the evolutionary origins of lichenization in chlorophyte algae.</title>
        <authorList>
            <person name="Puginier C."/>
            <person name="Libourel C."/>
            <person name="Otte J."/>
            <person name="Skaloud P."/>
            <person name="Haon M."/>
            <person name="Grisel S."/>
            <person name="Petersen M."/>
            <person name="Berrin J.G."/>
            <person name="Delaux P.M."/>
            <person name="Dal Grande F."/>
            <person name="Keller J."/>
        </authorList>
    </citation>
    <scope>NUCLEOTIDE SEQUENCE [LARGE SCALE GENOMIC DNA]</scope>
    <source>
        <strain evidence="1 2">SAG 245.80</strain>
    </source>
</reference>
<accession>A0AAW1QLL0</accession>
<dbReference type="EMBL" id="JALJOU010000092">
    <property type="protein sequence ID" value="KAK9822006.1"/>
    <property type="molecule type" value="Genomic_DNA"/>
</dbReference>
<evidence type="ECO:0000313" key="1">
    <source>
        <dbReference type="EMBL" id="KAK9822006.1"/>
    </source>
</evidence>